<feature type="region of interest" description="Disordered" evidence="5">
    <location>
        <begin position="1"/>
        <end position="233"/>
    </location>
</feature>
<feature type="compositionally biased region" description="Polar residues" evidence="5">
    <location>
        <begin position="199"/>
        <end position="210"/>
    </location>
</feature>
<evidence type="ECO:0000256" key="1">
    <source>
        <dbReference type="ARBA" id="ARBA00004123"/>
    </source>
</evidence>
<sequence length="615" mass="68965">MMDIGAKRPLSDIENVPLQHPMPHLPVIVPPQSPPAQSSPGSMTDAGSSTPARNSPSPNLTPTRPQASTGTPAQPQQQHLTPSQLQISIPAANSSQPDAASGQPPAKRKKLTQAEKDEKAKADAAKKQERDQAKAARDAEKARIEAEKKARAEEREKKRKEKEEEDRKKNEEKERKRREKEEEERKIQEAKDKKERSQMRLNSFFKTGPSTPAKKANETLQNGSPVKTPQKAKADEVSEYEKLFQPFFVKDQVSLGRGGFVMDDETKEAKSRILDEHISEKRGLFTTTKFTSSSTVDYFHLPSLPPRRGRQYPSVRKIVAAMSDMGTSSMMPVDLTTESHNAQIKMARELLKRVPMKFLSFREDVRPPYCGTVTSVPPHASLNKLARNPMSKQVLPLNYEYDSEAEWVDDGDGEDVDLLDDDDEDLDDDEEMGDFLDDENDQGPLRHAFMSGMEPESTGLCWENQKRLGPLPHMYKFRTEFILDTLQHHSGIDPFSTKYWEPEVPKSKATANDQANHTISTDTSKPMAPPPNRTDAFAALTSGSSKPDPKTAQIPPEMVQDFKETILKYEKLSKVGLVEILSTEFPKCTKIQIKNSVESLAERVGKGPKLWKLKA</sequence>
<evidence type="ECO:0000313" key="9">
    <source>
        <dbReference type="Proteomes" id="UP000319257"/>
    </source>
</evidence>
<dbReference type="InParanoid" id="A0A507AK26"/>
<reference evidence="8 9" key="1">
    <citation type="submission" date="2019-06" db="EMBL/GenBank/DDBJ databases">
        <title>Draft genome sequence of the filamentous fungus Phialemoniopsis curvata isolated from diesel fuel.</title>
        <authorList>
            <person name="Varaljay V.A."/>
            <person name="Lyon W.J."/>
            <person name="Crouch A.L."/>
            <person name="Drake C.E."/>
            <person name="Hollomon J.M."/>
            <person name="Nadeau L.J."/>
            <person name="Nunn H.S."/>
            <person name="Stevenson B.S."/>
            <person name="Bojanowski C.L."/>
            <person name="Crookes-Goodson W.J."/>
        </authorList>
    </citation>
    <scope>NUCLEOTIDE SEQUENCE [LARGE SCALE GENOMIC DNA]</scope>
    <source>
        <strain evidence="8 9">D216</strain>
    </source>
</reference>
<dbReference type="STRING" id="1093900.A0A507AK26"/>
<keyword evidence="9" id="KW-1185">Reference proteome</keyword>
<evidence type="ECO:0000256" key="3">
    <source>
        <dbReference type="ARBA" id="ARBA00023204"/>
    </source>
</evidence>
<dbReference type="OrthoDB" id="79480at2759"/>
<evidence type="ECO:0000256" key="5">
    <source>
        <dbReference type="SAM" id="MobiDB-lite"/>
    </source>
</evidence>
<dbReference type="AlphaFoldDB" id="A0A507AK26"/>
<dbReference type="PANTHER" id="PTHR15272:SF0">
    <property type="entry name" value="CHROMATIN ASSEMBLY FACTOR 1 SUBUNIT A"/>
    <property type="match status" value="1"/>
</dbReference>
<comment type="subcellular location">
    <subcellularLocation>
        <location evidence="1">Nucleus</location>
    </subcellularLocation>
</comment>
<dbReference type="Pfam" id="PF21796">
    <property type="entry name" value="Cac1_C"/>
    <property type="match status" value="1"/>
</dbReference>
<evidence type="ECO:0000256" key="4">
    <source>
        <dbReference type="ARBA" id="ARBA00023242"/>
    </source>
</evidence>
<keyword evidence="4" id="KW-0539">Nucleus</keyword>
<dbReference type="FunCoup" id="A0A507AK26">
    <property type="interactions" value="104"/>
</dbReference>
<dbReference type="GO" id="GO:0005634">
    <property type="term" value="C:nucleus"/>
    <property type="evidence" value="ECO:0007669"/>
    <property type="project" value="UniProtKB-SubCell"/>
</dbReference>
<feature type="compositionally biased region" description="Basic and acidic residues" evidence="5">
    <location>
        <begin position="1"/>
        <end position="11"/>
    </location>
</feature>
<evidence type="ECO:0000259" key="7">
    <source>
        <dbReference type="Pfam" id="PF21796"/>
    </source>
</evidence>
<dbReference type="Pfam" id="PF12253">
    <property type="entry name" value="CAF1A_dimeriz"/>
    <property type="match status" value="1"/>
</dbReference>
<protein>
    <recommendedName>
        <fullName evidence="10">Chromatin assembly factor 1 subunit A</fullName>
    </recommendedName>
</protein>
<feature type="region of interest" description="Disordered" evidence="5">
    <location>
        <begin position="504"/>
        <end position="554"/>
    </location>
</feature>
<evidence type="ECO:0000313" key="8">
    <source>
        <dbReference type="EMBL" id="TPX09862.1"/>
    </source>
</evidence>
<comment type="caution">
    <text evidence="8">The sequence shown here is derived from an EMBL/GenBank/DDBJ whole genome shotgun (WGS) entry which is preliminary data.</text>
</comment>
<feature type="compositionally biased region" description="Polar residues" evidence="5">
    <location>
        <begin position="218"/>
        <end position="227"/>
    </location>
</feature>
<feature type="compositionally biased region" description="Polar residues" evidence="5">
    <location>
        <begin position="509"/>
        <end position="524"/>
    </location>
</feature>
<dbReference type="InterPro" id="IPR048800">
    <property type="entry name" value="Cac1-like_C"/>
</dbReference>
<accession>A0A507AK26</accession>
<dbReference type="GO" id="GO:0033186">
    <property type="term" value="C:CAF-1 complex"/>
    <property type="evidence" value="ECO:0007669"/>
    <property type="project" value="TreeGrafter"/>
</dbReference>
<name>A0A507AK26_9PEZI</name>
<evidence type="ECO:0000256" key="2">
    <source>
        <dbReference type="ARBA" id="ARBA00022763"/>
    </source>
</evidence>
<keyword evidence="3" id="KW-0234">DNA repair</keyword>
<dbReference type="GO" id="GO:0006334">
    <property type="term" value="P:nucleosome assembly"/>
    <property type="evidence" value="ECO:0007669"/>
    <property type="project" value="TreeGrafter"/>
</dbReference>
<keyword evidence="2" id="KW-0227">DNA damage</keyword>
<dbReference type="GO" id="GO:0006281">
    <property type="term" value="P:DNA repair"/>
    <property type="evidence" value="ECO:0007669"/>
    <property type="project" value="UniProtKB-KW"/>
</dbReference>
<dbReference type="Proteomes" id="UP000319257">
    <property type="component" value="Unassembled WGS sequence"/>
</dbReference>
<dbReference type="RefSeq" id="XP_030991573.1">
    <property type="nucleotide sequence ID" value="XM_031143788.1"/>
</dbReference>
<gene>
    <name evidence="8" type="ORF">E0L32_008884</name>
</gene>
<feature type="compositionally biased region" description="Basic and acidic residues" evidence="5">
    <location>
        <begin position="112"/>
        <end position="198"/>
    </location>
</feature>
<evidence type="ECO:0000259" key="6">
    <source>
        <dbReference type="Pfam" id="PF12253"/>
    </source>
</evidence>
<dbReference type="EMBL" id="SKBQ01000061">
    <property type="protein sequence ID" value="TPX09862.1"/>
    <property type="molecule type" value="Genomic_DNA"/>
</dbReference>
<organism evidence="8 9">
    <name type="scientific">Thyridium curvatum</name>
    <dbReference type="NCBI Taxonomy" id="1093900"/>
    <lineage>
        <taxon>Eukaryota</taxon>
        <taxon>Fungi</taxon>
        <taxon>Dikarya</taxon>
        <taxon>Ascomycota</taxon>
        <taxon>Pezizomycotina</taxon>
        <taxon>Sordariomycetes</taxon>
        <taxon>Sordariomycetidae</taxon>
        <taxon>Thyridiales</taxon>
        <taxon>Thyridiaceae</taxon>
        <taxon>Thyridium</taxon>
    </lineage>
</organism>
<dbReference type="GeneID" id="41976331"/>
<feature type="domain" description="Chromatin assembly factor 1 subunit Cac1-like C-terminal" evidence="7">
    <location>
        <begin position="561"/>
        <end position="612"/>
    </location>
</feature>
<evidence type="ECO:0008006" key="10">
    <source>
        <dbReference type="Google" id="ProtNLM"/>
    </source>
</evidence>
<dbReference type="InterPro" id="IPR022043">
    <property type="entry name" value="CAF1A_DD"/>
</dbReference>
<feature type="compositionally biased region" description="Polar residues" evidence="5">
    <location>
        <begin position="45"/>
        <end position="98"/>
    </location>
</feature>
<proteinExistence type="predicted"/>
<feature type="domain" description="Chromatin assembly factor 1 subunit A dimerization" evidence="6">
    <location>
        <begin position="357"/>
        <end position="431"/>
    </location>
</feature>
<dbReference type="PANTHER" id="PTHR15272">
    <property type="entry name" value="CHROMATIN ASSEMBLY FACTOR 1 SUBUNIT A CAF-1 SUBUNIT A"/>
    <property type="match status" value="1"/>
</dbReference>